<dbReference type="OrthoDB" id="425114at2759"/>
<dbReference type="InterPro" id="IPR015424">
    <property type="entry name" value="PyrdxlP-dep_Trfase"/>
</dbReference>
<dbReference type="GO" id="GO:0042802">
    <property type="term" value="F:identical protein binding"/>
    <property type="evidence" value="ECO:0007669"/>
    <property type="project" value="TreeGrafter"/>
</dbReference>
<dbReference type="InterPro" id="IPR010164">
    <property type="entry name" value="Orn_aminotrans"/>
</dbReference>
<dbReference type="GO" id="GO:0010121">
    <property type="term" value="P:L-arginine catabolic process to proline via ornithine"/>
    <property type="evidence" value="ECO:0007669"/>
    <property type="project" value="TreeGrafter"/>
</dbReference>
<dbReference type="Proteomes" id="UP000007014">
    <property type="component" value="Chromosome 12"/>
</dbReference>
<evidence type="ECO:0000256" key="4">
    <source>
        <dbReference type="ARBA" id="ARBA00012924"/>
    </source>
</evidence>
<evidence type="ECO:0000256" key="9">
    <source>
        <dbReference type="RuleBase" id="RU365036"/>
    </source>
</evidence>
<dbReference type="HOGENOM" id="CLU_016922_10_3_1"/>
<evidence type="ECO:0000256" key="2">
    <source>
        <dbReference type="ARBA" id="ARBA00004998"/>
    </source>
</evidence>
<dbReference type="EC" id="2.6.1.13" evidence="4 9"/>
<dbReference type="GO" id="GO:0004587">
    <property type="term" value="F:ornithine aminotransferase activity"/>
    <property type="evidence" value="ECO:0007669"/>
    <property type="project" value="UniProtKB-EC"/>
</dbReference>
<name>M1UT41_CYAM1</name>
<evidence type="ECO:0000256" key="1">
    <source>
        <dbReference type="ARBA" id="ARBA00001933"/>
    </source>
</evidence>
<dbReference type="GO" id="GO:0005737">
    <property type="term" value="C:cytoplasm"/>
    <property type="evidence" value="ECO:0007669"/>
    <property type="project" value="TreeGrafter"/>
</dbReference>
<proteinExistence type="inferred from homology"/>
<evidence type="ECO:0000256" key="7">
    <source>
        <dbReference type="ARBA" id="ARBA00022898"/>
    </source>
</evidence>
<keyword evidence="7 8" id="KW-0663">Pyridoxal phosphate</keyword>
<dbReference type="RefSeq" id="XP_005536927.1">
    <property type="nucleotide sequence ID" value="XM_005536870.1"/>
</dbReference>
<dbReference type="GO" id="GO:0019544">
    <property type="term" value="P:L-arginine catabolic process to L-glutamate"/>
    <property type="evidence" value="ECO:0007669"/>
    <property type="project" value="TreeGrafter"/>
</dbReference>
<dbReference type="SUPFAM" id="SSF53383">
    <property type="entry name" value="PLP-dependent transferases"/>
    <property type="match status" value="1"/>
</dbReference>
<evidence type="ECO:0000256" key="6">
    <source>
        <dbReference type="ARBA" id="ARBA00022679"/>
    </source>
</evidence>
<accession>M1UT41</accession>
<sequence>MPARRTARFCGQCVRMPKPGATTRTLLRFLLRTAPCRLIPATSSVPWTRGYSGRAAATAPSERVPSAAAQRLLDLEARYGATNYAPLPVVIARGKGARVWDVDGKSYIDCLAAYSALNQGHCHPRLVATLVEQAATLTLTSRAFYNNVLGEFERFICEYFGYERVLPMNTGVEAGETAVKLARRWAYDVKGIPRYGAKVVFAENNFWGRTLAAVSSSTDPESRGGYGPFMPGFEIIPYDNPEALEQLLDRDQNIAAFMVEPIQGEAGVIVPRPGYMRRVRELCDQYGVLLIADEVQTGLGRTGKLLCCDHDGIRPDILVLGKALSGGMYPVSAVLASSEIMLTIKPGQHGSTYGGNPLGCRVAMTALEVLHNEGLIERAAHLGNMFLRGLSEIKQESAGLITNVRGRGLLCALSIAENWRPGLNATKLCLHLMENGMLCKPTHGDRIRFAPPLVIEEAELMRCLEILRTTIKAL</sequence>
<dbReference type="Gene3D" id="3.40.640.10">
    <property type="entry name" value="Type I PLP-dependent aspartate aminotransferase-like (Major domain)"/>
    <property type="match status" value="1"/>
</dbReference>
<dbReference type="Gene3D" id="3.90.1150.10">
    <property type="entry name" value="Aspartate Aminotransferase, domain 1"/>
    <property type="match status" value="1"/>
</dbReference>
<comment type="pathway">
    <text evidence="2 9">Amino-acid biosynthesis; L-proline biosynthesis; L-glutamate 5-semialdehyde from L-ornithine: step 1/1.</text>
</comment>
<dbReference type="eggNOG" id="KOG1402">
    <property type="taxonomic scope" value="Eukaryota"/>
</dbReference>
<dbReference type="FunFam" id="3.40.640.10:FF:000011">
    <property type="entry name" value="Ornithine aminotransferase"/>
    <property type="match status" value="1"/>
</dbReference>
<dbReference type="InterPro" id="IPR050103">
    <property type="entry name" value="Class-III_PLP-dep_AT"/>
</dbReference>
<organism evidence="10 11">
    <name type="scientific">Cyanidioschyzon merolae (strain NIES-3377 / 10D)</name>
    <name type="common">Unicellular red alga</name>
    <dbReference type="NCBI Taxonomy" id="280699"/>
    <lineage>
        <taxon>Eukaryota</taxon>
        <taxon>Rhodophyta</taxon>
        <taxon>Bangiophyceae</taxon>
        <taxon>Cyanidiales</taxon>
        <taxon>Cyanidiaceae</taxon>
        <taxon>Cyanidioschyzon</taxon>
    </lineage>
</organism>
<dbReference type="CDD" id="cd00610">
    <property type="entry name" value="OAT_like"/>
    <property type="match status" value="1"/>
</dbReference>
<dbReference type="PANTHER" id="PTHR11986:SF18">
    <property type="entry name" value="ORNITHINE AMINOTRANSFERASE, MITOCHONDRIAL"/>
    <property type="match status" value="1"/>
</dbReference>
<evidence type="ECO:0000256" key="5">
    <source>
        <dbReference type="ARBA" id="ARBA00022576"/>
    </source>
</evidence>
<dbReference type="AlphaFoldDB" id="M1UT41"/>
<dbReference type="GO" id="GO:0055129">
    <property type="term" value="P:L-proline biosynthetic process"/>
    <property type="evidence" value="ECO:0007669"/>
    <property type="project" value="UniProtKB-UniPathway"/>
</dbReference>
<comment type="catalytic activity">
    <reaction evidence="9">
        <text>a 2-oxocarboxylate + L-ornithine = L-glutamate 5-semialdehyde + an L-alpha-amino acid</text>
        <dbReference type="Rhea" id="RHEA:13877"/>
        <dbReference type="ChEBI" id="CHEBI:35179"/>
        <dbReference type="ChEBI" id="CHEBI:46911"/>
        <dbReference type="ChEBI" id="CHEBI:58066"/>
        <dbReference type="ChEBI" id="CHEBI:59869"/>
        <dbReference type="EC" id="2.6.1.13"/>
    </reaction>
</comment>
<comment type="similarity">
    <text evidence="3 8">Belongs to the class-III pyridoxal-phosphate-dependent aminotransferase family.</text>
</comment>
<evidence type="ECO:0000256" key="8">
    <source>
        <dbReference type="RuleBase" id="RU003560"/>
    </source>
</evidence>
<keyword evidence="11" id="KW-1185">Reference proteome</keyword>
<dbReference type="GO" id="GO:0030170">
    <property type="term" value="F:pyridoxal phosphate binding"/>
    <property type="evidence" value="ECO:0007669"/>
    <property type="project" value="InterPro"/>
</dbReference>
<dbReference type="Pfam" id="PF00202">
    <property type="entry name" value="Aminotran_3"/>
    <property type="match status" value="1"/>
</dbReference>
<evidence type="ECO:0000313" key="10">
    <source>
        <dbReference type="EMBL" id="BAM80891.1"/>
    </source>
</evidence>
<dbReference type="PANTHER" id="PTHR11986">
    <property type="entry name" value="AMINOTRANSFERASE CLASS III"/>
    <property type="match status" value="1"/>
</dbReference>
<evidence type="ECO:0000256" key="3">
    <source>
        <dbReference type="ARBA" id="ARBA00008954"/>
    </source>
</evidence>
<dbReference type="UniPathway" id="UPA00098">
    <property type="reaction ID" value="UER00358"/>
</dbReference>
<dbReference type="OMA" id="RSAWDLC"/>
<dbReference type="NCBIfam" id="TIGR01885">
    <property type="entry name" value="Orn_aminotrans"/>
    <property type="match status" value="1"/>
</dbReference>
<dbReference type="InterPro" id="IPR015421">
    <property type="entry name" value="PyrdxlP-dep_Trfase_major"/>
</dbReference>
<reference evidence="10 11" key="2">
    <citation type="journal article" date="2007" name="BMC Biol.">
        <title>A 100%-complete sequence reveals unusually simple genomic features in the hot-spring red alga Cyanidioschyzon merolae.</title>
        <authorList>
            <person name="Nozaki H."/>
            <person name="Takano H."/>
            <person name="Misumi O."/>
            <person name="Terasawa K."/>
            <person name="Matsuzaki M."/>
            <person name="Maruyama S."/>
            <person name="Nishida K."/>
            <person name="Yagisawa F."/>
            <person name="Yoshida Y."/>
            <person name="Fujiwara T."/>
            <person name="Takio S."/>
            <person name="Tamura K."/>
            <person name="Chung S.J."/>
            <person name="Nakamura S."/>
            <person name="Kuroiwa H."/>
            <person name="Tanaka K."/>
            <person name="Sato N."/>
            <person name="Kuroiwa T."/>
        </authorList>
    </citation>
    <scope>NUCLEOTIDE SEQUENCE [LARGE SCALE GENOMIC DNA]</scope>
    <source>
        <strain evidence="10 11">10D</strain>
    </source>
</reference>
<protein>
    <recommendedName>
        <fullName evidence="4 9">Ornithine aminotransferase</fullName>
        <ecNumber evidence="4 9">2.6.1.13</ecNumber>
    </recommendedName>
</protein>
<dbReference type="InterPro" id="IPR005814">
    <property type="entry name" value="Aminotrans_3"/>
</dbReference>
<reference evidence="10 11" key="1">
    <citation type="journal article" date="2004" name="Nature">
        <title>Genome sequence of the ultrasmall unicellular red alga Cyanidioschyzon merolae 10D.</title>
        <authorList>
            <person name="Matsuzaki M."/>
            <person name="Misumi O."/>
            <person name="Shin-i T."/>
            <person name="Maruyama S."/>
            <person name="Takahara M."/>
            <person name="Miyagishima S."/>
            <person name="Mori T."/>
            <person name="Nishida K."/>
            <person name="Yagisawa F."/>
            <person name="Nishida K."/>
            <person name="Yoshida Y."/>
            <person name="Nishimura Y."/>
            <person name="Nakao S."/>
            <person name="Kobayashi T."/>
            <person name="Momoyama Y."/>
            <person name="Higashiyama T."/>
            <person name="Minoda A."/>
            <person name="Sano M."/>
            <person name="Nomoto H."/>
            <person name="Oishi K."/>
            <person name="Hayashi H."/>
            <person name="Ohta F."/>
            <person name="Nishizaka S."/>
            <person name="Haga S."/>
            <person name="Miura S."/>
            <person name="Morishita T."/>
            <person name="Kabeya Y."/>
            <person name="Terasawa K."/>
            <person name="Suzuki Y."/>
            <person name="Ishii Y."/>
            <person name="Asakawa S."/>
            <person name="Takano H."/>
            <person name="Ohta N."/>
            <person name="Kuroiwa H."/>
            <person name="Tanaka K."/>
            <person name="Shimizu N."/>
            <person name="Sugano S."/>
            <person name="Sato N."/>
            <person name="Nozaki H."/>
            <person name="Ogasawara N."/>
            <person name="Kohara Y."/>
            <person name="Kuroiwa T."/>
        </authorList>
    </citation>
    <scope>NUCLEOTIDE SEQUENCE [LARGE SCALE GENOMIC DNA]</scope>
    <source>
        <strain evidence="10 11">10D</strain>
    </source>
</reference>
<gene>
    <name evidence="10" type="ORF">CYME_CML323C</name>
</gene>
<dbReference type="PIRSF" id="PIRSF000521">
    <property type="entry name" value="Transaminase_4ab_Lys_Orn"/>
    <property type="match status" value="1"/>
</dbReference>
<evidence type="ECO:0000313" key="11">
    <source>
        <dbReference type="Proteomes" id="UP000007014"/>
    </source>
</evidence>
<keyword evidence="6 9" id="KW-0808">Transferase</keyword>
<dbReference type="InterPro" id="IPR049704">
    <property type="entry name" value="Aminotrans_3_PPA_site"/>
</dbReference>
<dbReference type="FunFam" id="3.90.1150.10:FF:000152">
    <property type="entry name" value="Ornithine aminotransferase"/>
    <property type="match status" value="1"/>
</dbReference>
<dbReference type="Gramene" id="CML323CT">
    <property type="protein sequence ID" value="CML323CT"/>
    <property type="gene ID" value="CML323C"/>
</dbReference>
<dbReference type="GeneID" id="16994749"/>
<comment type="cofactor">
    <cofactor evidence="1 9">
        <name>pyridoxal 5'-phosphate</name>
        <dbReference type="ChEBI" id="CHEBI:597326"/>
    </cofactor>
</comment>
<dbReference type="PROSITE" id="PS00600">
    <property type="entry name" value="AA_TRANSFER_CLASS_3"/>
    <property type="match status" value="1"/>
</dbReference>
<dbReference type="InterPro" id="IPR015422">
    <property type="entry name" value="PyrdxlP-dep_Trfase_small"/>
</dbReference>
<dbReference type="STRING" id="280699.M1UT41"/>
<dbReference type="KEGG" id="cme:CYME_CML323C"/>
<keyword evidence="5 9" id="KW-0032">Aminotransferase</keyword>
<dbReference type="EMBL" id="AP006494">
    <property type="protein sequence ID" value="BAM80891.1"/>
    <property type="molecule type" value="Genomic_DNA"/>
</dbReference>